<dbReference type="OrthoDB" id="7865996at2"/>
<feature type="transmembrane region" description="Helical" evidence="2">
    <location>
        <begin position="70"/>
        <end position="93"/>
    </location>
</feature>
<evidence type="ECO:0000259" key="3">
    <source>
        <dbReference type="Pfam" id="PF07331"/>
    </source>
</evidence>
<dbReference type="Pfam" id="PF07331">
    <property type="entry name" value="TctB"/>
    <property type="match status" value="1"/>
</dbReference>
<gene>
    <name evidence="4" type="ORF">SAMN04488095_0369</name>
</gene>
<evidence type="ECO:0000256" key="1">
    <source>
        <dbReference type="SAM" id="MobiDB-lite"/>
    </source>
</evidence>
<proteinExistence type="predicted"/>
<feature type="transmembrane region" description="Helical" evidence="2">
    <location>
        <begin position="146"/>
        <end position="168"/>
    </location>
</feature>
<keyword evidence="5" id="KW-1185">Reference proteome</keyword>
<accession>A0A1I3GXL0</accession>
<evidence type="ECO:0000256" key="2">
    <source>
        <dbReference type="SAM" id="Phobius"/>
    </source>
</evidence>
<keyword evidence="2" id="KW-0472">Membrane</keyword>
<protein>
    <submittedName>
        <fullName evidence="4">Tripartite tricarboxylate transporter TctB family protein</fullName>
    </submittedName>
</protein>
<dbReference type="AlphaFoldDB" id="A0A1I3GXL0"/>
<evidence type="ECO:0000313" key="4">
    <source>
        <dbReference type="EMBL" id="SFI28096.1"/>
    </source>
</evidence>
<feature type="transmembrane region" description="Helical" evidence="2">
    <location>
        <begin position="105"/>
        <end position="126"/>
    </location>
</feature>
<sequence length="178" mass="18597">MKNLTHDTAPDAAKRREDETQSSVEPRGDEARSVPVLVAILGGVGLLALSLVFVIGGVELGVGTPRRLGTGAFPVLSGLTLAIICVGIILGDLRNGHLDEVPDWISFFAIGAALAIFAFVAERFGLVPAVFLATITASLPDRTLPWIGKAALGAGVSLASWGLFIGVLDLPFRAYMGF</sequence>
<evidence type="ECO:0000313" key="5">
    <source>
        <dbReference type="Proteomes" id="UP000199110"/>
    </source>
</evidence>
<dbReference type="Proteomes" id="UP000199110">
    <property type="component" value="Unassembled WGS sequence"/>
</dbReference>
<feature type="domain" description="DUF1468" evidence="3">
    <location>
        <begin position="41"/>
        <end position="172"/>
    </location>
</feature>
<dbReference type="STRING" id="390807.SAMN04488095_0369"/>
<name>A0A1I3GXL0_9RHOB</name>
<reference evidence="4 5" key="1">
    <citation type="submission" date="2016-10" db="EMBL/GenBank/DDBJ databases">
        <authorList>
            <person name="de Groot N.N."/>
        </authorList>
    </citation>
    <scope>NUCLEOTIDE SEQUENCE [LARGE SCALE GENOMIC DNA]</scope>
    <source>
        <strain evidence="4 5">DSM 19073</strain>
    </source>
</reference>
<feature type="region of interest" description="Disordered" evidence="1">
    <location>
        <begin position="1"/>
        <end position="28"/>
    </location>
</feature>
<dbReference type="EMBL" id="FORA01000001">
    <property type="protein sequence ID" value="SFI28096.1"/>
    <property type="molecule type" value="Genomic_DNA"/>
</dbReference>
<feature type="compositionally biased region" description="Basic and acidic residues" evidence="1">
    <location>
        <begin position="1"/>
        <end position="19"/>
    </location>
</feature>
<keyword evidence="2" id="KW-1133">Transmembrane helix</keyword>
<organism evidence="4 5">
    <name type="scientific">Jannaschia pohangensis</name>
    <dbReference type="NCBI Taxonomy" id="390807"/>
    <lineage>
        <taxon>Bacteria</taxon>
        <taxon>Pseudomonadati</taxon>
        <taxon>Pseudomonadota</taxon>
        <taxon>Alphaproteobacteria</taxon>
        <taxon>Rhodobacterales</taxon>
        <taxon>Roseobacteraceae</taxon>
        <taxon>Jannaschia</taxon>
    </lineage>
</organism>
<dbReference type="RefSeq" id="WP_092776539.1">
    <property type="nucleotide sequence ID" value="NZ_FORA01000001.1"/>
</dbReference>
<feature type="transmembrane region" description="Helical" evidence="2">
    <location>
        <begin position="36"/>
        <end position="58"/>
    </location>
</feature>
<dbReference type="InterPro" id="IPR009936">
    <property type="entry name" value="DUF1468"/>
</dbReference>
<keyword evidence="2" id="KW-0812">Transmembrane</keyword>